<accession>A0ABT9KT01</accession>
<dbReference type="Proteomes" id="UP001234880">
    <property type="component" value="Unassembled WGS sequence"/>
</dbReference>
<reference evidence="1 2" key="1">
    <citation type="submission" date="2023-07" db="EMBL/GenBank/DDBJ databases">
        <title>Sequencing the genomes of 1000 actinobacteria strains.</title>
        <authorList>
            <person name="Klenk H.-P."/>
        </authorList>
    </citation>
    <scope>NUCLEOTIDE SEQUENCE [LARGE SCALE GENOMIC DNA]</scope>
    <source>
        <strain evidence="1 2">DSM 41600</strain>
    </source>
</reference>
<comment type="caution">
    <text evidence="1">The sequence shown here is derived from an EMBL/GenBank/DDBJ whole genome shotgun (WGS) entry which is preliminary data.</text>
</comment>
<proteinExistence type="predicted"/>
<dbReference type="EMBL" id="JAURUE010000001">
    <property type="protein sequence ID" value="MDP9611565.1"/>
    <property type="molecule type" value="Genomic_DNA"/>
</dbReference>
<protein>
    <recommendedName>
        <fullName evidence="3">DUF1918 domain-containing protein</fullName>
    </recommendedName>
</protein>
<organism evidence="1 2">
    <name type="scientific">Streptomyces demainii</name>
    <dbReference type="NCBI Taxonomy" id="588122"/>
    <lineage>
        <taxon>Bacteria</taxon>
        <taxon>Bacillati</taxon>
        <taxon>Actinomycetota</taxon>
        <taxon>Actinomycetes</taxon>
        <taxon>Kitasatosporales</taxon>
        <taxon>Streptomycetaceae</taxon>
        <taxon>Streptomyces</taxon>
    </lineage>
</organism>
<gene>
    <name evidence="1" type="ORF">JOF35_003842</name>
</gene>
<evidence type="ECO:0000313" key="1">
    <source>
        <dbReference type="EMBL" id="MDP9611565.1"/>
    </source>
</evidence>
<dbReference type="RefSeq" id="WP_307110853.1">
    <property type="nucleotide sequence ID" value="NZ_JAURUE010000001.1"/>
</dbReference>
<evidence type="ECO:0000313" key="2">
    <source>
        <dbReference type="Proteomes" id="UP001234880"/>
    </source>
</evidence>
<keyword evidence="2" id="KW-1185">Reference proteome</keyword>
<evidence type="ECO:0008006" key="3">
    <source>
        <dbReference type="Google" id="ProtNLM"/>
    </source>
</evidence>
<name>A0ABT9KT01_9ACTN</name>
<sequence>MEEIKEGDEVTHPSEPGRIGTVETVEFDRRYKQSVYLVQWPGCPWPVPYRSGLAKVLDLDAMEPLELVRVVQRELAKLREAATDDRPHESLNASERVILACLDSACNALKVAERKLHGPKRRRCPGCGRPIAVKQGAFAYHGMPGTNRICPGWGTPVNPAEESSEAGAS</sequence>